<dbReference type="InterPro" id="IPR007637">
    <property type="entry name" value="Restrct_endonuc_II_DpnII-like"/>
</dbReference>
<dbReference type="Pfam" id="PF04556">
    <property type="entry name" value="DpnII"/>
    <property type="match status" value="1"/>
</dbReference>
<comment type="function">
    <text evidence="1">A P subtype restriction enzyme that recognizes the double-stranded unmethylated sequence 5'-GATC-3'.</text>
</comment>
<sequence>MQKRDFNIWFSNFKDSIATYDYYVNFESVYEKVDDLKIELNILNSLIGSKNIEHDLRVVVRKYPEVLKCIPTLLAKRGMQIQCFDENGDINYNFEKWNQSLEQYVYFMRKTGLFFLLENRLVSNLLDYVTGIEVGLDSNSRKNRTGIAMESLVESILVDKMNLVKDKDFYVQLSTSKFSATNNVTLNKLATQITVDKKFDFVIVKGSKVFGIECNFYNAQGSKLSEIARSYHGLIEDLKEVKNFEFAWITDGKGWKNTKKVLFDFFSNYDCIFNLSDLENGTFQSFIEKRHKNTH</sequence>
<keyword evidence="1 3" id="KW-0255">Endonuclease</keyword>
<dbReference type="EMBL" id="CP041147">
    <property type="protein sequence ID" value="QDF65187.1"/>
    <property type="molecule type" value="Genomic_DNA"/>
</dbReference>
<dbReference type="Proteomes" id="UP000315201">
    <property type="component" value="Chromosome"/>
</dbReference>
<gene>
    <name evidence="3" type="ORF">FIV53_02725</name>
</gene>
<evidence type="ECO:0000256" key="1">
    <source>
        <dbReference type="PIRNR" id="PIRNR016080"/>
    </source>
</evidence>
<keyword evidence="1" id="KW-0378">Hydrolase</keyword>
<keyword evidence="1" id="KW-0680">Restriction system</keyword>
<protein>
    <recommendedName>
        <fullName evidence="1">Type-2 restriction enzyme</fullName>
        <ecNumber evidence="1">3.1.21.4</ecNumber>
    </recommendedName>
</protein>
<dbReference type="AlphaFoldDB" id="A0A4Y6I7G9"/>
<dbReference type="GO" id="GO:0009307">
    <property type="term" value="P:DNA restriction-modification system"/>
    <property type="evidence" value="ECO:0007669"/>
    <property type="project" value="UniProtKB-UniRule"/>
</dbReference>
<dbReference type="InterPro" id="IPR021191">
    <property type="entry name" value="Restrct_endonuc_II_DpnII"/>
</dbReference>
<keyword evidence="4" id="KW-1185">Reference proteome</keyword>
<comment type="similarity">
    <text evidence="1">Belongs to the DpnII type II restriction endonuclease family.</text>
</comment>
<comment type="catalytic activity">
    <reaction evidence="1">
        <text>Endonucleolytic cleavage of DNA to give specific double-stranded fragments with terminal 5'-phosphates.</text>
        <dbReference type="EC" id="3.1.21.4"/>
    </reaction>
</comment>
<evidence type="ECO:0000313" key="3">
    <source>
        <dbReference type="EMBL" id="QDF65187.1"/>
    </source>
</evidence>
<organism evidence="3 4">
    <name type="scientific">Mycoplasma nasistruthionis</name>
    <dbReference type="NCBI Taxonomy" id="353852"/>
    <lineage>
        <taxon>Bacteria</taxon>
        <taxon>Bacillati</taxon>
        <taxon>Mycoplasmatota</taxon>
        <taxon>Mollicutes</taxon>
        <taxon>Mycoplasmataceae</taxon>
        <taxon>Mycoplasma</taxon>
    </lineage>
</organism>
<dbReference type="GO" id="GO:0003677">
    <property type="term" value="F:DNA binding"/>
    <property type="evidence" value="ECO:0007669"/>
    <property type="project" value="UniProtKB-UniRule"/>
</dbReference>
<accession>A0A4Y6I7G9</accession>
<dbReference type="PIRSF" id="PIRSF016080">
    <property type="entry name" value="Restrict_endonuc_II_DpmII"/>
    <property type="match status" value="1"/>
</dbReference>
<name>A0A4Y6I7G9_9MOLU</name>
<dbReference type="GO" id="GO:0009036">
    <property type="term" value="F:type II site-specific deoxyribonuclease activity"/>
    <property type="evidence" value="ECO:0007669"/>
    <property type="project" value="UniProtKB-UniRule"/>
</dbReference>
<proteinExistence type="inferred from homology"/>
<dbReference type="REBASE" id="367297">
    <property type="entry name" value="MnaMs03ORF2720P"/>
</dbReference>
<feature type="domain" description="Restriction endonuclease type II DpnII-like" evidence="2">
    <location>
        <begin position="6"/>
        <end position="283"/>
    </location>
</feature>
<evidence type="ECO:0000259" key="2">
    <source>
        <dbReference type="Pfam" id="PF04556"/>
    </source>
</evidence>
<dbReference type="RefSeq" id="WP_208664732.1">
    <property type="nucleotide sequence ID" value="NZ_CP041147.1"/>
</dbReference>
<keyword evidence="1" id="KW-0540">Nuclease</keyword>
<evidence type="ECO:0000313" key="4">
    <source>
        <dbReference type="Proteomes" id="UP000315201"/>
    </source>
</evidence>
<reference evidence="3 4" key="1">
    <citation type="submission" date="2019-06" db="EMBL/GenBank/DDBJ databases">
        <title>Mycoplasma nasistruthionis sp. nov. str Ms03.</title>
        <authorList>
            <person name="Botes A."/>
        </authorList>
    </citation>
    <scope>NUCLEOTIDE SEQUENCE [LARGE SCALE GENOMIC DNA]</scope>
    <source>
        <strain evidence="3 4">Ms03</strain>
    </source>
</reference>
<dbReference type="EC" id="3.1.21.4" evidence="1"/>